<evidence type="ECO:0000313" key="3">
    <source>
        <dbReference type="Proteomes" id="UP001201812"/>
    </source>
</evidence>
<sequence length="352" mass="40567">MDNNENRTVDSAESSGPNKPERRQKRSYNNEVQIDEPASKIRKLNRVSSLTSDIFREVLTYCSRQVLNDVTQTTRQLNHVVQTYFQETPFIPINDLVVIVNSRKKGANMLLDVDKKTAEFCSKSIWPMIENGLGERLFRARRIALIFNNGFDINKAMIRKLKTISALANNSVITISFAHDSFFGSDPETLWPLSKLLSVVTPKCSRLLFDLKCDAPRDYCIPLLEYPAFLQYKEIEFTNSFTNCLDKDDVIKFLHQKSESQRNDPIRLRIMFPEVEWAEHLVQKIIEHFQEAVEISPPFQLQLCLSTSAIMSYAPLALKNSKIGEILRYNISKDEDLADSLLYTIERAPEFK</sequence>
<feature type="region of interest" description="Disordered" evidence="1">
    <location>
        <begin position="1"/>
        <end position="32"/>
    </location>
</feature>
<keyword evidence="3" id="KW-1185">Reference proteome</keyword>
<proteinExistence type="predicted"/>
<dbReference type="AlphaFoldDB" id="A0AAD4R0R1"/>
<organism evidence="2 3">
    <name type="scientific">Ditylenchus destructor</name>
    <dbReference type="NCBI Taxonomy" id="166010"/>
    <lineage>
        <taxon>Eukaryota</taxon>
        <taxon>Metazoa</taxon>
        <taxon>Ecdysozoa</taxon>
        <taxon>Nematoda</taxon>
        <taxon>Chromadorea</taxon>
        <taxon>Rhabditida</taxon>
        <taxon>Tylenchina</taxon>
        <taxon>Tylenchomorpha</taxon>
        <taxon>Sphaerularioidea</taxon>
        <taxon>Anguinidae</taxon>
        <taxon>Anguininae</taxon>
        <taxon>Ditylenchus</taxon>
    </lineage>
</organism>
<evidence type="ECO:0000256" key="1">
    <source>
        <dbReference type="SAM" id="MobiDB-lite"/>
    </source>
</evidence>
<reference evidence="2" key="1">
    <citation type="submission" date="2022-01" db="EMBL/GenBank/DDBJ databases">
        <title>Genome Sequence Resource for Two Populations of Ditylenchus destructor, the Migratory Endoparasitic Phytonematode.</title>
        <authorList>
            <person name="Zhang H."/>
            <person name="Lin R."/>
            <person name="Xie B."/>
        </authorList>
    </citation>
    <scope>NUCLEOTIDE SEQUENCE</scope>
    <source>
        <strain evidence="2">BazhouSP</strain>
    </source>
</reference>
<protein>
    <submittedName>
        <fullName evidence="2">Uncharacterized protein</fullName>
    </submittedName>
</protein>
<name>A0AAD4R0R1_9BILA</name>
<feature type="compositionally biased region" description="Basic and acidic residues" evidence="1">
    <location>
        <begin position="1"/>
        <end position="10"/>
    </location>
</feature>
<dbReference type="Proteomes" id="UP001201812">
    <property type="component" value="Unassembled WGS sequence"/>
</dbReference>
<gene>
    <name evidence="2" type="ORF">DdX_12060</name>
</gene>
<comment type="caution">
    <text evidence="2">The sequence shown here is derived from an EMBL/GenBank/DDBJ whole genome shotgun (WGS) entry which is preliminary data.</text>
</comment>
<evidence type="ECO:0000313" key="2">
    <source>
        <dbReference type="EMBL" id="KAI1708113.1"/>
    </source>
</evidence>
<dbReference type="EMBL" id="JAKKPZ010000037">
    <property type="protein sequence ID" value="KAI1708113.1"/>
    <property type="molecule type" value="Genomic_DNA"/>
</dbReference>
<accession>A0AAD4R0R1</accession>